<proteinExistence type="predicted"/>
<dbReference type="AlphaFoldDB" id="A0A1H7HVB1"/>
<feature type="region of interest" description="Disordered" evidence="1">
    <location>
        <begin position="1"/>
        <end position="111"/>
    </location>
</feature>
<dbReference type="RefSeq" id="WP_075004967.1">
    <property type="nucleotide sequence ID" value="NZ_FOAP01000001.1"/>
</dbReference>
<keyword evidence="3" id="KW-1185">Reference proteome</keyword>
<sequence>MAKINNQPPKAPLWPWGGPRSVRERLVDTSQVDRRKAKKAGNPKNPALASAALLDFIGPAHSSEEMRLPTPPSPRGNDAPLEGFTDRPHLETVSGRGETDQRRMLERGLSRINAPPERLERLKALLQRESQMLTLVGQVHSEVEEIYRRMREEQKDQGY</sequence>
<evidence type="ECO:0000313" key="3">
    <source>
        <dbReference type="Proteomes" id="UP000182719"/>
    </source>
</evidence>
<accession>A0A1H7HVB1</accession>
<dbReference type="EMBL" id="FOAP01000001">
    <property type="protein sequence ID" value="SEK52155.1"/>
    <property type="molecule type" value="Genomic_DNA"/>
</dbReference>
<name>A0A1H7HVB1_STIAU</name>
<dbReference type="OrthoDB" id="5509980at2"/>
<protein>
    <submittedName>
        <fullName evidence="2">Uncharacterized protein</fullName>
    </submittedName>
</protein>
<gene>
    <name evidence="2" type="ORF">SAMN05444354_101778</name>
</gene>
<dbReference type="Proteomes" id="UP000182719">
    <property type="component" value="Unassembled WGS sequence"/>
</dbReference>
<feature type="compositionally biased region" description="Basic and acidic residues" evidence="1">
    <location>
        <begin position="97"/>
        <end position="109"/>
    </location>
</feature>
<evidence type="ECO:0000256" key="1">
    <source>
        <dbReference type="SAM" id="MobiDB-lite"/>
    </source>
</evidence>
<organism evidence="2 3">
    <name type="scientific">Stigmatella aurantiaca</name>
    <dbReference type="NCBI Taxonomy" id="41"/>
    <lineage>
        <taxon>Bacteria</taxon>
        <taxon>Pseudomonadati</taxon>
        <taxon>Myxococcota</taxon>
        <taxon>Myxococcia</taxon>
        <taxon>Myxococcales</taxon>
        <taxon>Cystobacterineae</taxon>
        <taxon>Archangiaceae</taxon>
        <taxon>Stigmatella</taxon>
    </lineage>
</organism>
<evidence type="ECO:0000313" key="2">
    <source>
        <dbReference type="EMBL" id="SEK52155.1"/>
    </source>
</evidence>
<feature type="compositionally biased region" description="Basic and acidic residues" evidence="1">
    <location>
        <begin position="21"/>
        <end position="34"/>
    </location>
</feature>
<reference evidence="3" key="1">
    <citation type="submission" date="2016-10" db="EMBL/GenBank/DDBJ databases">
        <authorList>
            <person name="Varghese N."/>
            <person name="Submissions S."/>
        </authorList>
    </citation>
    <scope>NUCLEOTIDE SEQUENCE [LARGE SCALE GENOMIC DNA]</scope>
    <source>
        <strain evidence="3">DSM 17044</strain>
    </source>
</reference>